<proteinExistence type="predicted"/>
<dbReference type="SUPFAM" id="SSF52540">
    <property type="entry name" value="P-loop containing nucleoside triphosphate hydrolases"/>
    <property type="match status" value="1"/>
</dbReference>
<dbReference type="EMBL" id="JAEIJD010000007">
    <property type="protein sequence ID" value="MBI6630206.1"/>
    <property type="molecule type" value="Genomic_DNA"/>
</dbReference>
<dbReference type="AlphaFoldDB" id="A0A934M220"/>
<name>A0A934M220_9RHOB</name>
<keyword evidence="3" id="KW-0418">Kinase</keyword>
<dbReference type="PANTHER" id="PTHR32309">
    <property type="entry name" value="TYROSINE-PROTEIN KINASE"/>
    <property type="match status" value="1"/>
</dbReference>
<keyword evidence="1" id="KW-0547">Nucleotide-binding</keyword>
<dbReference type="InterPro" id="IPR050445">
    <property type="entry name" value="Bact_polysacc_biosynth/exp"/>
</dbReference>
<dbReference type="RefSeq" id="WP_198686230.1">
    <property type="nucleotide sequence ID" value="NZ_JAEIJD010000007.1"/>
</dbReference>
<keyword evidence="4" id="KW-1185">Reference proteome</keyword>
<keyword evidence="2" id="KW-0067">ATP-binding</keyword>
<organism evidence="3 4">
    <name type="scientific">Pontibaca salina</name>
    <dbReference type="NCBI Taxonomy" id="2795731"/>
    <lineage>
        <taxon>Bacteria</taxon>
        <taxon>Pseudomonadati</taxon>
        <taxon>Pseudomonadota</taxon>
        <taxon>Alphaproteobacteria</taxon>
        <taxon>Rhodobacterales</taxon>
        <taxon>Roseobacteraceae</taxon>
        <taxon>Pontibaca</taxon>
    </lineage>
</organism>
<dbReference type="InterPro" id="IPR005702">
    <property type="entry name" value="Wzc-like_C"/>
</dbReference>
<dbReference type="GO" id="GO:0016301">
    <property type="term" value="F:kinase activity"/>
    <property type="evidence" value="ECO:0007669"/>
    <property type="project" value="UniProtKB-KW"/>
</dbReference>
<dbReference type="Proteomes" id="UP000613255">
    <property type="component" value="Unassembled WGS sequence"/>
</dbReference>
<evidence type="ECO:0000256" key="1">
    <source>
        <dbReference type="ARBA" id="ARBA00022741"/>
    </source>
</evidence>
<dbReference type="CDD" id="cd05387">
    <property type="entry name" value="BY-kinase"/>
    <property type="match status" value="1"/>
</dbReference>
<evidence type="ECO:0000313" key="3">
    <source>
        <dbReference type="EMBL" id="MBI6630206.1"/>
    </source>
</evidence>
<comment type="caution">
    <text evidence="3">The sequence shown here is derived from an EMBL/GenBank/DDBJ whole genome shotgun (WGS) entry which is preliminary data.</text>
</comment>
<dbReference type="Gene3D" id="3.40.50.300">
    <property type="entry name" value="P-loop containing nucleotide triphosphate hydrolases"/>
    <property type="match status" value="1"/>
</dbReference>
<reference evidence="3" key="1">
    <citation type="submission" date="2020-12" db="EMBL/GenBank/DDBJ databases">
        <title>Pontibaca salina gen. nov., sp. nov., isolated from marine sediment.</title>
        <authorList>
            <person name="Bo J."/>
            <person name="Wang S."/>
            <person name="Song X."/>
            <person name="Du Z."/>
        </authorList>
    </citation>
    <scope>NUCLEOTIDE SEQUENCE</scope>
    <source>
        <strain evidence="3">S1109L</strain>
    </source>
</reference>
<dbReference type="InterPro" id="IPR027417">
    <property type="entry name" value="P-loop_NTPase"/>
</dbReference>
<gene>
    <name evidence="3" type="ORF">JAO82_09970</name>
</gene>
<protein>
    <submittedName>
        <fullName evidence="3">CpsD/CapB family tyrosine-protein kinase</fullName>
    </submittedName>
</protein>
<evidence type="ECO:0000256" key="2">
    <source>
        <dbReference type="ARBA" id="ARBA00022840"/>
    </source>
</evidence>
<accession>A0A934M220</accession>
<evidence type="ECO:0000313" key="4">
    <source>
        <dbReference type="Proteomes" id="UP000613255"/>
    </source>
</evidence>
<sequence>MTQMSGKKLYDRQNYTDAESAKVMPSNDPLVRAESMALLPLDAGDPARHFEGLPLMRPDRRGNPARRMLLADFFRPDPARSAFDLLRTRLLQSLRSHGWNRIAIAAPTSGCGTTFTAVNLAQSIARVPGSRTVLMDMNQRNPGIATALDLARHGDLPDFLSGRIGIDQHLMRTSDTLAVGQAYKVDRGAAEVFHDPRSADSLVRMNAALRPDAILYDFPAVLEHDDLAAFLPQLDGVLLVTDGTRTLAREIAACERILEGQSPLLGVILNRARRSG</sequence>
<keyword evidence="3" id="KW-0808">Transferase</keyword>
<dbReference type="PANTHER" id="PTHR32309:SF31">
    <property type="entry name" value="CAPSULAR EXOPOLYSACCHARIDE FAMILY"/>
    <property type="match status" value="1"/>
</dbReference>